<evidence type="ECO:0000313" key="2">
    <source>
        <dbReference type="EMBL" id="CAK5282751.1"/>
    </source>
</evidence>
<evidence type="ECO:0000313" key="3">
    <source>
        <dbReference type="Proteomes" id="UP001295794"/>
    </source>
</evidence>
<feature type="region of interest" description="Disordered" evidence="1">
    <location>
        <begin position="377"/>
        <end position="399"/>
    </location>
</feature>
<gene>
    <name evidence="2" type="ORF">MYCIT1_LOCUS34759</name>
</gene>
<name>A0AAD2HWU2_9AGAR</name>
<organism evidence="2 3">
    <name type="scientific">Mycena citricolor</name>
    <dbReference type="NCBI Taxonomy" id="2018698"/>
    <lineage>
        <taxon>Eukaryota</taxon>
        <taxon>Fungi</taxon>
        <taxon>Dikarya</taxon>
        <taxon>Basidiomycota</taxon>
        <taxon>Agaricomycotina</taxon>
        <taxon>Agaricomycetes</taxon>
        <taxon>Agaricomycetidae</taxon>
        <taxon>Agaricales</taxon>
        <taxon>Marasmiineae</taxon>
        <taxon>Mycenaceae</taxon>
        <taxon>Mycena</taxon>
    </lineage>
</organism>
<dbReference type="EMBL" id="CAVNYO010000461">
    <property type="protein sequence ID" value="CAK5282751.1"/>
    <property type="molecule type" value="Genomic_DNA"/>
</dbReference>
<sequence>MLPKVNSHCLIPIAHLDAIEKESLPPSAYFHGVIRNEIGVFVVFNADSPALFDIPRPHKDSDACPALYSTSWASYSRAYLCCGPRRPIFDGDLLSVLDIDSRSLPTSKTTSSSGSQWSLSSDLVEKWSGLEGFLCKVVTALRSEVQGLVPAGIVLHAKPAAHGYLNTYDVEEDLLRAVYHSRDVFTPLLAAIALHFVALDGSNQNTSWRTRLIQQLNLQHRLLDSLEELVQRFLRHPAGMILDLTLQSVQDADWLFGLLINGTAVINPPIYLFLGKGEEAVKLASRLEVFPSMQNIQLNVQASIRALNQSPPNPVSVLKYVFAPRIMRRDGVFINPEYYETLERRRQQFPPVEAHSGQKEGESFTEFFARRKARKLAEESPKQLQTRLQRENAARSQNCPGRKGARVFMWEQTEGFYIRRLVQRNCVEDEWSDFAPSQRVYDSFSNKWDLCSPLDPVARAEPSDDNDNDNDDFADIYGREAPLQAGDFDAEMPDGLPPQVQSTLGNTTAVLQNLDTYHKENREDIQLLNAPIVDVADRNPVRATLEYRVGFTGEPREPRDLDELKRPERTFDDSELMDVGLCRRFLGYAGSSRPQPLSHAARALMLALKGTKRVNDLPPDLFDLADNALQLNVWSKKGVELFVWRRLSGPAHCMFVYVLHPAEEGSTGRKLYVSDATTAIQVARLRCSTWAALISCLFDLGCEFHIVTEASTFAASSYRPDQYRCRSLGVRPEDYNPDEQDRLIYWDMMRSFLLSPRGRLALQAGGIIARLARLVIEDAELELRSHFVDVGTAEERIVNGGTSLYQHCLTQEEEDLVLGVYSIEMNQLDPNARNGHQEKRISWWPQAGAWYSSGLSVGWWTPDCESWFQGILDEMKTNKAAVINNTNWKQRIRGYSAAGKLAKNLEAVHADFIATLPYEDI</sequence>
<comment type="caution">
    <text evidence="2">The sequence shown here is derived from an EMBL/GenBank/DDBJ whole genome shotgun (WGS) entry which is preliminary data.</text>
</comment>
<protein>
    <submittedName>
        <fullName evidence="2">Uncharacterized protein</fullName>
    </submittedName>
</protein>
<dbReference type="AlphaFoldDB" id="A0AAD2HWU2"/>
<proteinExistence type="predicted"/>
<reference evidence="2" key="1">
    <citation type="submission" date="2023-11" db="EMBL/GenBank/DDBJ databases">
        <authorList>
            <person name="De Vega J J."/>
            <person name="De Vega J J."/>
        </authorList>
    </citation>
    <scope>NUCLEOTIDE SEQUENCE</scope>
</reference>
<keyword evidence="3" id="KW-1185">Reference proteome</keyword>
<accession>A0AAD2HWU2</accession>
<evidence type="ECO:0000256" key="1">
    <source>
        <dbReference type="SAM" id="MobiDB-lite"/>
    </source>
</evidence>
<dbReference type="Proteomes" id="UP001295794">
    <property type="component" value="Unassembled WGS sequence"/>
</dbReference>